<proteinExistence type="predicted"/>
<keyword evidence="2" id="KW-1185">Reference proteome</keyword>
<dbReference type="OrthoDB" id="9802846at2"/>
<name>A0A066RM20_9GAMM</name>
<reference evidence="1 2" key="1">
    <citation type="submission" date="2014-04" db="EMBL/GenBank/DDBJ databases">
        <title>Draft genome sequence of Photobacterium halotolerans S2753: a solonamide, ngercheumicin and holomycin producer.</title>
        <authorList>
            <person name="Machado H.R."/>
            <person name="Gram L."/>
        </authorList>
    </citation>
    <scope>NUCLEOTIDE SEQUENCE [LARGE SCALE GENOMIC DNA]</scope>
    <source>
        <strain evidence="1 2">S2753</strain>
    </source>
</reference>
<evidence type="ECO:0000313" key="1">
    <source>
        <dbReference type="EMBL" id="KDM91399.1"/>
    </source>
</evidence>
<dbReference type="RefSeq" id="WP_036752956.1">
    <property type="nucleotide sequence ID" value="NZ_JAGSGC010000027.1"/>
</dbReference>
<gene>
    <name evidence="1" type="ORF">EA58_12630</name>
</gene>
<dbReference type="Proteomes" id="UP000027192">
    <property type="component" value="Unassembled WGS sequence"/>
</dbReference>
<accession>A0A066RM20</accession>
<dbReference type="STRING" id="1654360.EA58_12630"/>
<protein>
    <submittedName>
        <fullName evidence="1">dTDP-glucose pyrophosphorylase</fullName>
    </submittedName>
</protein>
<evidence type="ECO:0000313" key="2">
    <source>
        <dbReference type="Proteomes" id="UP000027192"/>
    </source>
</evidence>
<comment type="caution">
    <text evidence="1">The sequence shown here is derived from an EMBL/GenBank/DDBJ whole genome shotgun (WGS) entry which is preliminary data.</text>
</comment>
<dbReference type="AlphaFoldDB" id="A0A066RM20"/>
<dbReference type="Gene3D" id="3.10.450.40">
    <property type="match status" value="1"/>
</dbReference>
<dbReference type="EMBL" id="JMIB01000023">
    <property type="protein sequence ID" value="KDM91399.1"/>
    <property type="molecule type" value="Genomic_DNA"/>
</dbReference>
<organism evidence="1 2">
    <name type="scientific">Photobacterium galatheae</name>
    <dbReference type="NCBI Taxonomy" id="1654360"/>
    <lineage>
        <taxon>Bacteria</taxon>
        <taxon>Pseudomonadati</taxon>
        <taxon>Pseudomonadota</taxon>
        <taxon>Gammaproteobacteria</taxon>
        <taxon>Vibrionales</taxon>
        <taxon>Vibrionaceae</taxon>
        <taxon>Photobacterium</taxon>
    </lineage>
</organism>
<sequence length="115" mass="12975">MATGLDERTGLLIDGVAELKQRLQRCMRTRKSTLPLSRGYGSNLPHRIDRKINPELEMDLYADVADMIADPLNGFTDEIKLNRVWLERGDNRVFVGVEVTLRFDGSVEKISGLSV</sequence>
<dbReference type="SUPFAM" id="SSF160719">
    <property type="entry name" value="gpW/gp25-like"/>
    <property type="match status" value="1"/>
</dbReference>